<sequence length="271" mass="29488">MLSESCQATSERERIDRGVAEAFRDERSIGHVTARAIATQLYASCDTPLYALAATGAVTEGLADELSSLRNEGIPPELESWLDALDRYLVARADTPESVAGWHELSPDDLSQPEGQQNHPSIRPLPEYEPAPQPAVPASSKSRSAAFQLALDLQWARNHRPKDLEGRVAPLDVGNTRRILAAAVDVIAGRRPAAQIRDQLGPIALAAVQTRAREAVRTGQGLRLCSVHTYQPAKGVIEACGTVDTGRRYRALIARLETGRSGWQCTMLRLL</sequence>
<dbReference type="Proteomes" id="UP001519332">
    <property type="component" value="Unassembled WGS sequence"/>
</dbReference>
<feature type="region of interest" description="Disordered" evidence="1">
    <location>
        <begin position="101"/>
        <end position="141"/>
    </location>
</feature>
<dbReference type="InterPro" id="IPR045596">
    <property type="entry name" value="DUF6459"/>
</dbReference>
<dbReference type="Pfam" id="PF20060">
    <property type="entry name" value="DUF6459"/>
    <property type="match status" value="1"/>
</dbReference>
<gene>
    <name evidence="2" type="ORF">JOF56_003057</name>
</gene>
<dbReference type="RefSeq" id="WP_209638288.1">
    <property type="nucleotide sequence ID" value="NZ_JAGINW010000001.1"/>
</dbReference>
<reference evidence="2 3" key="1">
    <citation type="submission" date="2021-03" db="EMBL/GenBank/DDBJ databases">
        <title>Sequencing the genomes of 1000 actinobacteria strains.</title>
        <authorList>
            <person name="Klenk H.-P."/>
        </authorList>
    </citation>
    <scope>NUCLEOTIDE SEQUENCE [LARGE SCALE GENOMIC DNA]</scope>
    <source>
        <strain evidence="2 3">DSM 46670</strain>
    </source>
</reference>
<evidence type="ECO:0008006" key="4">
    <source>
        <dbReference type="Google" id="ProtNLM"/>
    </source>
</evidence>
<proteinExistence type="predicted"/>
<evidence type="ECO:0000256" key="1">
    <source>
        <dbReference type="SAM" id="MobiDB-lite"/>
    </source>
</evidence>
<protein>
    <recommendedName>
        <fullName evidence="4">DUF222 domain-containing protein</fullName>
    </recommendedName>
</protein>
<comment type="caution">
    <text evidence="2">The sequence shown here is derived from an EMBL/GenBank/DDBJ whole genome shotgun (WGS) entry which is preliminary data.</text>
</comment>
<name>A0ABS4TE29_9PSEU</name>
<evidence type="ECO:0000313" key="2">
    <source>
        <dbReference type="EMBL" id="MBP2322672.1"/>
    </source>
</evidence>
<organism evidence="2 3">
    <name type="scientific">Kibdelosporangium banguiense</name>
    <dbReference type="NCBI Taxonomy" id="1365924"/>
    <lineage>
        <taxon>Bacteria</taxon>
        <taxon>Bacillati</taxon>
        <taxon>Actinomycetota</taxon>
        <taxon>Actinomycetes</taxon>
        <taxon>Pseudonocardiales</taxon>
        <taxon>Pseudonocardiaceae</taxon>
        <taxon>Kibdelosporangium</taxon>
    </lineage>
</organism>
<accession>A0ABS4TE29</accession>
<dbReference type="EMBL" id="JAGINW010000001">
    <property type="protein sequence ID" value="MBP2322672.1"/>
    <property type="molecule type" value="Genomic_DNA"/>
</dbReference>
<keyword evidence="3" id="KW-1185">Reference proteome</keyword>
<evidence type="ECO:0000313" key="3">
    <source>
        <dbReference type="Proteomes" id="UP001519332"/>
    </source>
</evidence>